<evidence type="ECO:0000256" key="3">
    <source>
        <dbReference type="ARBA" id="ARBA00022946"/>
    </source>
</evidence>
<evidence type="ECO:0008006" key="7">
    <source>
        <dbReference type="Google" id="ProtNLM"/>
    </source>
</evidence>
<sequence>MSSSSNALVQHYYSCKPPPPPRLVLVPFFFSGSGSGTNNTASSPAAASSTHTHTHTADANAQLDAHLLSLLRDGHTDAAYHLFASNPSLPLSPVSASRLLAQLSYSSFSRASALLHRLRARQALHLLDANSLSLASSASARSNNPHLAYSLLLSMLRRGLLPDRRAYTAALARLPPSRALRLFDALLHHLRHHHNKTNSLPDTAAFNAALSACADAGDCIRFRHLFDQMPAWNAPPDALTYNVLIKMCARAGRKDLVARVLHRILSSGLTPCATTFHSLVAAYVGFGDIPTAERIVQAMRERRTDMCLLFRAVADDHIISHDQQSCVLEDIVKPWEQEEVPLLPKAYPPNSRVYTTLMKGYMNAGRVEDVVAMLRAMRREGETSPASRPDYVTYTTVISTLVAAGDMERARAVLEEMGASRPDHVTYTTVISTLVAAGDMERARAVLEEMGQAGVAASRVTYNVLIKGYCQQLQAGKAKELLAVDMAEAGIQPDVVTYNTLIDGCVLTDDSAGAVALFNEMRERGIAPSAVSYTTLMKAFAASGQPKLAHKGKAKELLDVDMAEAGIQPDVVTYNTLIDGCVLTDDSAGAVALFNEMREWGIAPSAVSYTTLMKAFAASGQPKLAHKVFDEMEKDPRVAVDRAAWNMLVEAYCRLGLLESAKKVVERMKARGVQPDVATYGSLAKGIAVARRPGEALLLWEEIKEKEVDGEVVEALADVCVRAALFRKALEMVARMEEMGVEPNKAKYKRMYVDLHSRMFTSKHASQARQDRRRERKRAAEAFKFWLGLPNSYYATDWRLQDDGLN</sequence>
<feature type="repeat" description="PPR" evidence="4">
    <location>
        <begin position="390"/>
        <end position="420"/>
    </location>
</feature>
<feature type="repeat" description="PPR" evidence="4">
    <location>
        <begin position="423"/>
        <end position="457"/>
    </location>
</feature>
<feature type="repeat" description="PPR" evidence="4">
    <location>
        <begin position="709"/>
        <end position="743"/>
    </location>
</feature>
<evidence type="ECO:0000256" key="4">
    <source>
        <dbReference type="PROSITE-ProRule" id="PRU00708"/>
    </source>
</evidence>
<dbReference type="NCBIfam" id="TIGR00756">
    <property type="entry name" value="PPR"/>
    <property type="match status" value="10"/>
</dbReference>
<reference evidence="6" key="1">
    <citation type="submission" date="2013-06" db="EMBL/GenBank/DDBJ databases">
        <authorList>
            <person name="Zhao Q."/>
        </authorList>
    </citation>
    <scope>NUCLEOTIDE SEQUENCE</scope>
    <source>
        <strain evidence="6">cv. W1943</strain>
    </source>
</reference>
<dbReference type="AlphaFoldDB" id="A0A0E0RCJ4"/>
<keyword evidence="3" id="KW-0809">Transit peptide</keyword>
<dbReference type="EnsemblPlants" id="ORUFI12G00170.1">
    <property type="protein sequence ID" value="ORUFI12G00170.1"/>
    <property type="gene ID" value="ORUFI12G00170"/>
</dbReference>
<keyword evidence="2" id="KW-0677">Repeat</keyword>
<dbReference type="PANTHER" id="PTHR46598">
    <property type="entry name" value="BNAC05G43320D PROTEIN"/>
    <property type="match status" value="1"/>
</dbReference>
<name>A0A0E0RCJ4_ORYRU</name>
<dbReference type="STRING" id="4529.A0A0E0RCJ4"/>
<comment type="similarity">
    <text evidence="1">Belongs to the PPR family. P subfamily.</text>
</comment>
<proteinExistence type="inferred from homology"/>
<dbReference type="OMA" id="VCQLSYQ"/>
<feature type="repeat" description="PPR" evidence="4">
    <location>
        <begin position="458"/>
        <end position="493"/>
    </location>
</feature>
<dbReference type="Gramene" id="ORUFI12G00170.1">
    <property type="protein sequence ID" value="ORUFI12G00170.1"/>
    <property type="gene ID" value="ORUFI12G00170"/>
</dbReference>
<feature type="repeat" description="PPR" evidence="4">
    <location>
        <begin position="237"/>
        <end position="271"/>
    </location>
</feature>
<dbReference type="Gene3D" id="1.25.40.10">
    <property type="entry name" value="Tetratricopeptide repeat domain"/>
    <property type="match status" value="6"/>
</dbReference>
<protein>
    <recommendedName>
        <fullName evidence="7">Pentacotripeptide-repeat region of PRORP domain-containing protein</fullName>
    </recommendedName>
</protein>
<dbReference type="eggNOG" id="KOG4197">
    <property type="taxonomic scope" value="Eukaryota"/>
</dbReference>
<dbReference type="Proteomes" id="UP000008022">
    <property type="component" value="Unassembled WGS sequence"/>
</dbReference>
<organism evidence="5 6">
    <name type="scientific">Oryza rufipogon</name>
    <name type="common">Brownbeard rice</name>
    <name type="synonym">Asian wild rice</name>
    <dbReference type="NCBI Taxonomy" id="4529"/>
    <lineage>
        <taxon>Eukaryota</taxon>
        <taxon>Viridiplantae</taxon>
        <taxon>Streptophyta</taxon>
        <taxon>Embryophyta</taxon>
        <taxon>Tracheophyta</taxon>
        <taxon>Spermatophyta</taxon>
        <taxon>Magnoliopsida</taxon>
        <taxon>Liliopsida</taxon>
        <taxon>Poales</taxon>
        <taxon>Poaceae</taxon>
        <taxon>BOP clade</taxon>
        <taxon>Oryzoideae</taxon>
        <taxon>Oryzeae</taxon>
        <taxon>Oryzinae</taxon>
        <taxon>Oryza</taxon>
    </lineage>
</organism>
<dbReference type="InterPro" id="IPR011990">
    <property type="entry name" value="TPR-like_helical_dom_sf"/>
</dbReference>
<feature type="repeat" description="PPR" evidence="4">
    <location>
        <begin position="605"/>
        <end position="635"/>
    </location>
</feature>
<accession>A0A0E0RCJ4</accession>
<dbReference type="PROSITE" id="PS51375">
    <property type="entry name" value="PPR"/>
    <property type="match status" value="11"/>
</dbReference>
<reference evidence="5" key="2">
    <citation type="submission" date="2015-06" db="UniProtKB">
        <authorList>
            <consortium name="EnsemblPlants"/>
        </authorList>
    </citation>
    <scope>IDENTIFICATION</scope>
</reference>
<feature type="repeat" description="PPR" evidence="4">
    <location>
        <begin position="570"/>
        <end position="604"/>
    </location>
</feature>
<feature type="repeat" description="PPR" evidence="4">
    <location>
        <begin position="350"/>
        <end position="384"/>
    </location>
</feature>
<feature type="repeat" description="PPR" evidence="4">
    <location>
        <begin position="641"/>
        <end position="675"/>
    </location>
</feature>
<evidence type="ECO:0000313" key="6">
    <source>
        <dbReference type="Proteomes" id="UP000008022"/>
    </source>
</evidence>
<evidence type="ECO:0000313" key="5">
    <source>
        <dbReference type="EnsemblPlants" id="ORUFI12G00170.1"/>
    </source>
</evidence>
<feature type="repeat" description="PPR" evidence="4">
    <location>
        <begin position="202"/>
        <end position="236"/>
    </location>
</feature>
<dbReference type="PANTHER" id="PTHR46598:SF5">
    <property type="entry name" value="PENTACOTRIPEPTIDE-REPEAT REGION OF PRORP DOMAIN-CONTAINING PROTEIN"/>
    <property type="match status" value="1"/>
</dbReference>
<dbReference type="Pfam" id="PF13041">
    <property type="entry name" value="PPR_2"/>
    <property type="match status" value="5"/>
</dbReference>
<dbReference type="Pfam" id="PF01535">
    <property type="entry name" value="PPR"/>
    <property type="match status" value="2"/>
</dbReference>
<evidence type="ECO:0000256" key="2">
    <source>
        <dbReference type="ARBA" id="ARBA00022737"/>
    </source>
</evidence>
<feature type="repeat" description="PPR" evidence="4">
    <location>
        <begin position="494"/>
        <end position="528"/>
    </location>
</feature>
<evidence type="ECO:0000256" key="1">
    <source>
        <dbReference type="ARBA" id="ARBA00007626"/>
    </source>
</evidence>
<dbReference type="InterPro" id="IPR002885">
    <property type="entry name" value="PPR_rpt"/>
</dbReference>
<keyword evidence="6" id="KW-1185">Reference proteome</keyword>
<dbReference type="HOGENOM" id="CLU_022641_0_0_1"/>